<dbReference type="Gene3D" id="1.25.40.10">
    <property type="entry name" value="Tetratricopeptide repeat domain"/>
    <property type="match status" value="1"/>
</dbReference>
<protein>
    <submittedName>
        <fullName evidence="1">Uncharacterized protein</fullName>
    </submittedName>
</protein>
<comment type="caution">
    <text evidence="1">The sequence shown here is derived from an EMBL/GenBank/DDBJ whole genome shotgun (WGS) entry which is preliminary data.</text>
</comment>
<sequence>MEKFTPKEWHRKQAVDNFNKTWDLIEKENRKKEDDLEMIHTAHASRFHWGQIGEPLHFARGEWQLSRVYALLNMSESALFHGKHSLELCLENNVTDFDLAFAYEALARAYLVKNDETSMEEYFALALQASQQIMKKEDKEYFISELNSIKLGSRT</sequence>
<dbReference type="InterPro" id="IPR011990">
    <property type="entry name" value="TPR-like_helical_dom_sf"/>
</dbReference>
<name>A0ABS2ZQX1_9BACL</name>
<evidence type="ECO:0000313" key="1">
    <source>
        <dbReference type="EMBL" id="MBN3553700.1"/>
    </source>
</evidence>
<dbReference type="EMBL" id="JAFHKR010000038">
    <property type="protein sequence ID" value="MBN3553700.1"/>
    <property type="molecule type" value="Genomic_DNA"/>
</dbReference>
<dbReference type="RefSeq" id="WP_205724839.1">
    <property type="nucleotide sequence ID" value="NZ_JAFHKR010000038.1"/>
</dbReference>
<organism evidence="1 2">
    <name type="scientific">Fictibacillus nanhaiensis</name>
    <dbReference type="NCBI Taxonomy" id="742169"/>
    <lineage>
        <taxon>Bacteria</taxon>
        <taxon>Bacillati</taxon>
        <taxon>Bacillota</taxon>
        <taxon>Bacilli</taxon>
        <taxon>Bacillales</taxon>
        <taxon>Fictibacillaceae</taxon>
        <taxon>Fictibacillus</taxon>
    </lineage>
</organism>
<dbReference type="Proteomes" id="UP001296923">
    <property type="component" value="Unassembled WGS sequence"/>
</dbReference>
<dbReference type="SUPFAM" id="SSF48452">
    <property type="entry name" value="TPR-like"/>
    <property type="match status" value="1"/>
</dbReference>
<gene>
    <name evidence="1" type="ORF">JYA63_05460</name>
</gene>
<reference evidence="1 2" key="1">
    <citation type="submission" date="2021-01" db="EMBL/GenBank/DDBJ databases">
        <title>Genome Sequencing of Type Strains.</title>
        <authorList>
            <person name="Lemaire J.F."/>
            <person name="Inderbitzin P."/>
            <person name="Collins S.B."/>
            <person name="Wespe N."/>
            <person name="Knight-Connoni V."/>
        </authorList>
    </citation>
    <scope>NUCLEOTIDE SEQUENCE [LARGE SCALE GENOMIC DNA]</scope>
    <source>
        <strain evidence="1 2">DSM 23009</strain>
    </source>
</reference>
<accession>A0ABS2ZQX1</accession>
<proteinExistence type="predicted"/>
<evidence type="ECO:0000313" key="2">
    <source>
        <dbReference type="Proteomes" id="UP001296923"/>
    </source>
</evidence>
<keyword evidence="2" id="KW-1185">Reference proteome</keyword>